<evidence type="ECO:0000256" key="1">
    <source>
        <dbReference type="ARBA" id="ARBA00004429"/>
    </source>
</evidence>
<dbReference type="PANTHER" id="PTHR43357:SF3">
    <property type="entry name" value="FE(3+)-TRANSPORT SYSTEM PERMEASE PROTEIN FBPB 2"/>
    <property type="match status" value="1"/>
</dbReference>
<feature type="domain" description="ABC transmembrane type-1" evidence="10">
    <location>
        <begin position="350"/>
        <end position="544"/>
    </location>
</feature>
<evidence type="ECO:0000256" key="6">
    <source>
        <dbReference type="ARBA" id="ARBA00022989"/>
    </source>
</evidence>
<name>A0ABR6VGC4_9FIRM</name>
<dbReference type="InterPro" id="IPR035906">
    <property type="entry name" value="MetI-like_sf"/>
</dbReference>
<gene>
    <name evidence="11" type="ORF">H8J70_03710</name>
</gene>
<feature type="transmembrane region" description="Helical" evidence="8">
    <location>
        <begin position="58"/>
        <end position="85"/>
    </location>
</feature>
<evidence type="ECO:0000256" key="9">
    <source>
        <dbReference type="SAM" id="MobiDB-lite"/>
    </source>
</evidence>
<feature type="transmembrane region" description="Helical" evidence="8">
    <location>
        <begin position="212"/>
        <end position="232"/>
    </location>
</feature>
<evidence type="ECO:0000256" key="2">
    <source>
        <dbReference type="ARBA" id="ARBA00022448"/>
    </source>
</evidence>
<keyword evidence="4" id="KW-0997">Cell inner membrane</keyword>
<comment type="similarity">
    <text evidence="8">Belongs to the binding-protein-dependent transport system permease family.</text>
</comment>
<dbReference type="Gene3D" id="1.10.3720.10">
    <property type="entry name" value="MetI-like"/>
    <property type="match status" value="2"/>
</dbReference>
<dbReference type="CDD" id="cd06261">
    <property type="entry name" value="TM_PBP2"/>
    <property type="match status" value="2"/>
</dbReference>
<comment type="subcellular location">
    <subcellularLocation>
        <location evidence="1">Cell inner membrane</location>
        <topology evidence="1">Multi-pass membrane protein</topology>
    </subcellularLocation>
    <subcellularLocation>
        <location evidence="8">Cell membrane</location>
        <topology evidence="8">Multi-pass membrane protein</topology>
    </subcellularLocation>
</comment>
<evidence type="ECO:0000256" key="4">
    <source>
        <dbReference type="ARBA" id="ARBA00022519"/>
    </source>
</evidence>
<accession>A0ABR6VGC4</accession>
<dbReference type="SUPFAM" id="SSF161098">
    <property type="entry name" value="MetI-like"/>
    <property type="match status" value="2"/>
</dbReference>
<feature type="domain" description="ABC transmembrane type-1" evidence="10">
    <location>
        <begin position="58"/>
        <end position="264"/>
    </location>
</feature>
<keyword evidence="6 8" id="KW-1133">Transmembrane helix</keyword>
<dbReference type="Proteomes" id="UP000606870">
    <property type="component" value="Unassembled WGS sequence"/>
</dbReference>
<sequence length="575" mass="62952">MLRKGWQKSKTSLFYAAIFMIFVAPIIRLLVMSLKGPDGYSLQNYYILLQDARTLEAIVNTVIIALGSTVIAAVVGVLMALAVAYTNLRHKRLMEMMVLMPFIIPSYIITLSWSGLLTKRGLVNQFLESHGLAAIDMYTTGGILLVIGICNIPIVYLSVVHMLRKIPLDMEWASRACGFTIWQTLWKIDLKEALPAIMSGSLLAFLSAIDNFSVPAFLGISSGIPVLSTYIYEKAISFGPDSFPLAASLSVILSVIAITGTLIEALVIRKGGAMESIKDDYAVRIYLQKGRRRLLEWGLFLLWGLINLVLLAAMISSAFLKNYGLAMTRANLSLQHFSFVFTNTGVLSAIRNSILLAVITCVICILVGTAMAYLKVRRNSRAVALAEKCASLTYAIPGIVLALAMIFHWTEPLPGVKPGIYGTINILIIAYITRYLILQIKGSTTALLSVNPELEEAVRVSGRSKWTLWRTVMIPLLTRPVLSSAFLIFVSALTELTLSSMLASAGTKTIGLTIFNFQQAGDYSLSAAMSTVIVILILAGYSLVHFKASERKEKKEHEFVSGTRKSAVRTDAGPS</sequence>
<feature type="transmembrane region" description="Helical" evidence="8">
    <location>
        <begin position="244"/>
        <end position="268"/>
    </location>
</feature>
<feature type="region of interest" description="Disordered" evidence="9">
    <location>
        <begin position="553"/>
        <end position="575"/>
    </location>
</feature>
<evidence type="ECO:0000313" key="11">
    <source>
        <dbReference type="EMBL" id="MBC3536358.1"/>
    </source>
</evidence>
<feature type="transmembrane region" description="Helical" evidence="8">
    <location>
        <begin position="354"/>
        <end position="373"/>
    </location>
</feature>
<keyword evidence="3" id="KW-1003">Cell membrane</keyword>
<organism evidence="11 12">
    <name type="scientific">Megasphaera hominis</name>
    <dbReference type="NCBI Taxonomy" id="159836"/>
    <lineage>
        <taxon>Bacteria</taxon>
        <taxon>Bacillati</taxon>
        <taxon>Bacillota</taxon>
        <taxon>Negativicutes</taxon>
        <taxon>Veillonellales</taxon>
        <taxon>Veillonellaceae</taxon>
        <taxon>Megasphaera</taxon>
    </lineage>
</organism>
<feature type="transmembrane region" description="Helical" evidence="8">
    <location>
        <begin position="523"/>
        <end position="544"/>
    </location>
</feature>
<evidence type="ECO:0000256" key="5">
    <source>
        <dbReference type="ARBA" id="ARBA00022692"/>
    </source>
</evidence>
<feature type="transmembrane region" description="Helical" evidence="8">
    <location>
        <begin position="481"/>
        <end position="503"/>
    </location>
</feature>
<protein>
    <submittedName>
        <fullName evidence="11">Iron ABC transporter permease</fullName>
    </submittedName>
</protein>
<keyword evidence="2 8" id="KW-0813">Transport</keyword>
<evidence type="ECO:0000256" key="8">
    <source>
        <dbReference type="RuleBase" id="RU363032"/>
    </source>
</evidence>
<keyword evidence="5 8" id="KW-0812">Transmembrane</keyword>
<dbReference type="EMBL" id="JACOGK010000007">
    <property type="protein sequence ID" value="MBC3536358.1"/>
    <property type="molecule type" value="Genomic_DNA"/>
</dbReference>
<feature type="transmembrane region" description="Helical" evidence="8">
    <location>
        <begin position="419"/>
        <end position="437"/>
    </location>
</feature>
<proteinExistence type="inferred from homology"/>
<feature type="transmembrane region" description="Helical" evidence="8">
    <location>
        <begin position="294"/>
        <end position="320"/>
    </location>
</feature>
<evidence type="ECO:0000259" key="10">
    <source>
        <dbReference type="PROSITE" id="PS50928"/>
    </source>
</evidence>
<dbReference type="PROSITE" id="PS50928">
    <property type="entry name" value="ABC_TM1"/>
    <property type="match status" value="2"/>
</dbReference>
<dbReference type="PANTHER" id="PTHR43357">
    <property type="entry name" value="INNER MEMBRANE ABC TRANSPORTER PERMEASE PROTEIN YDCV"/>
    <property type="match status" value="1"/>
</dbReference>
<feature type="transmembrane region" description="Helical" evidence="8">
    <location>
        <begin position="97"/>
        <end position="117"/>
    </location>
</feature>
<evidence type="ECO:0000256" key="3">
    <source>
        <dbReference type="ARBA" id="ARBA00022475"/>
    </source>
</evidence>
<comment type="caution">
    <text evidence="11">The sequence shown here is derived from an EMBL/GenBank/DDBJ whole genome shotgun (WGS) entry which is preliminary data.</text>
</comment>
<evidence type="ECO:0000313" key="12">
    <source>
        <dbReference type="Proteomes" id="UP000606870"/>
    </source>
</evidence>
<feature type="transmembrane region" description="Helical" evidence="8">
    <location>
        <begin position="137"/>
        <end position="160"/>
    </location>
</feature>
<keyword evidence="12" id="KW-1185">Reference proteome</keyword>
<keyword evidence="7 8" id="KW-0472">Membrane</keyword>
<feature type="transmembrane region" description="Helical" evidence="8">
    <location>
        <begin position="12"/>
        <end position="31"/>
    </location>
</feature>
<feature type="transmembrane region" description="Helical" evidence="8">
    <location>
        <begin position="385"/>
        <end position="407"/>
    </location>
</feature>
<evidence type="ECO:0000256" key="7">
    <source>
        <dbReference type="ARBA" id="ARBA00023136"/>
    </source>
</evidence>
<dbReference type="InterPro" id="IPR000515">
    <property type="entry name" value="MetI-like"/>
</dbReference>
<dbReference type="Pfam" id="PF00528">
    <property type="entry name" value="BPD_transp_1"/>
    <property type="match status" value="2"/>
</dbReference>
<reference evidence="11 12" key="1">
    <citation type="submission" date="2020-08" db="EMBL/GenBank/DDBJ databases">
        <authorList>
            <person name="Liu C."/>
            <person name="Sun Q."/>
        </authorList>
    </citation>
    <scope>NUCLEOTIDE SEQUENCE [LARGE SCALE GENOMIC DNA]</scope>
    <source>
        <strain evidence="11 12">NSJ-59</strain>
    </source>
</reference>